<dbReference type="GO" id="GO:0003697">
    <property type="term" value="F:single-stranded DNA binding"/>
    <property type="evidence" value="ECO:0007669"/>
    <property type="project" value="TreeGrafter"/>
</dbReference>
<evidence type="ECO:0000256" key="3">
    <source>
        <dbReference type="ARBA" id="ARBA00023204"/>
    </source>
</evidence>
<protein>
    <submittedName>
        <fullName evidence="4">Jg22739 protein</fullName>
    </submittedName>
</protein>
<dbReference type="Proteomes" id="UP000838756">
    <property type="component" value="Unassembled WGS sequence"/>
</dbReference>
<reference evidence="4" key="1">
    <citation type="submission" date="2022-03" db="EMBL/GenBank/DDBJ databases">
        <authorList>
            <person name="Lindestad O."/>
        </authorList>
    </citation>
    <scope>NUCLEOTIDE SEQUENCE</scope>
</reference>
<dbReference type="GO" id="GO:0000110">
    <property type="term" value="C:nucleotide-excision repair factor 1 complex"/>
    <property type="evidence" value="ECO:0007669"/>
    <property type="project" value="TreeGrafter"/>
</dbReference>
<keyword evidence="1" id="KW-0227">DNA damage</keyword>
<proteinExistence type="predicted"/>
<dbReference type="GO" id="GO:0003684">
    <property type="term" value="F:damaged DNA binding"/>
    <property type="evidence" value="ECO:0007669"/>
    <property type="project" value="TreeGrafter"/>
</dbReference>
<dbReference type="GO" id="GO:0000724">
    <property type="term" value="P:double-strand break repair via homologous recombination"/>
    <property type="evidence" value="ECO:0007669"/>
    <property type="project" value="TreeGrafter"/>
</dbReference>
<gene>
    <name evidence="4" type="primary">jg22739</name>
    <name evidence="4" type="ORF">PAEG_LOCUS785</name>
</gene>
<organism evidence="4 5">
    <name type="scientific">Pararge aegeria aegeria</name>
    <dbReference type="NCBI Taxonomy" id="348720"/>
    <lineage>
        <taxon>Eukaryota</taxon>
        <taxon>Metazoa</taxon>
        <taxon>Ecdysozoa</taxon>
        <taxon>Arthropoda</taxon>
        <taxon>Hexapoda</taxon>
        <taxon>Insecta</taxon>
        <taxon>Pterygota</taxon>
        <taxon>Neoptera</taxon>
        <taxon>Endopterygota</taxon>
        <taxon>Lepidoptera</taxon>
        <taxon>Glossata</taxon>
        <taxon>Ditrysia</taxon>
        <taxon>Papilionoidea</taxon>
        <taxon>Nymphalidae</taxon>
        <taxon>Satyrinae</taxon>
        <taxon>Satyrini</taxon>
        <taxon>Parargina</taxon>
        <taxon>Pararge</taxon>
    </lineage>
</organism>
<evidence type="ECO:0000256" key="1">
    <source>
        <dbReference type="ARBA" id="ARBA00022763"/>
    </source>
</evidence>
<comment type="caution">
    <text evidence="4">The sequence shown here is derived from an EMBL/GenBank/DDBJ whole genome shotgun (WGS) entry which is preliminary data.</text>
</comment>
<name>A0A8S4QGY9_9NEOP</name>
<evidence type="ECO:0000256" key="2">
    <source>
        <dbReference type="ARBA" id="ARBA00022801"/>
    </source>
</evidence>
<keyword evidence="5" id="KW-1185">Reference proteome</keyword>
<feature type="non-terminal residue" evidence="4">
    <location>
        <position position="1"/>
    </location>
</feature>
<dbReference type="GO" id="GO:0000712">
    <property type="term" value="P:resolution of meiotic recombination intermediates"/>
    <property type="evidence" value="ECO:0007669"/>
    <property type="project" value="TreeGrafter"/>
</dbReference>
<dbReference type="AlphaFoldDB" id="A0A8S4QGY9"/>
<sequence>KTIPDTLSVGILRGSLFKLLDTISDNPIFCHLLPLSFFLATISSKQWELTSSSSVFLFDDDIRQAMGALCTRVATDKEITTENCITKKFHKILQSQLDCVWHQLSTRTKEYIQDLKVLRTMILNLIHDDSVSFYALVNKYRTPEYAKVNSGWILLDSAETLFRLAKSRVFNSKFGNYLNTYTVGTI</sequence>
<evidence type="ECO:0000313" key="4">
    <source>
        <dbReference type="EMBL" id="CAH2208169.1"/>
    </source>
</evidence>
<dbReference type="OrthoDB" id="361020at2759"/>
<accession>A0A8S4QGY9</accession>
<keyword evidence="2" id="KW-0378">Hydrolase</keyword>
<dbReference type="EMBL" id="CAKXAJ010002514">
    <property type="protein sequence ID" value="CAH2208169.1"/>
    <property type="molecule type" value="Genomic_DNA"/>
</dbReference>
<dbReference type="PANTHER" id="PTHR10150:SF0">
    <property type="entry name" value="DNA REPAIR ENDONUCLEASE XPF"/>
    <property type="match status" value="1"/>
</dbReference>
<keyword evidence="3" id="KW-0234">DNA repair</keyword>
<dbReference type="GO" id="GO:0000014">
    <property type="term" value="F:single-stranded DNA endodeoxyribonuclease activity"/>
    <property type="evidence" value="ECO:0007669"/>
    <property type="project" value="TreeGrafter"/>
</dbReference>
<dbReference type="GO" id="GO:1901255">
    <property type="term" value="P:nucleotide-excision repair involved in interstrand cross-link repair"/>
    <property type="evidence" value="ECO:0007669"/>
    <property type="project" value="TreeGrafter"/>
</dbReference>
<dbReference type="PANTHER" id="PTHR10150">
    <property type="entry name" value="DNA REPAIR ENDONUCLEASE XPF"/>
    <property type="match status" value="1"/>
</dbReference>
<evidence type="ECO:0000313" key="5">
    <source>
        <dbReference type="Proteomes" id="UP000838756"/>
    </source>
</evidence>